<feature type="domain" description="BPL/LPL catalytic" evidence="6">
    <location>
        <begin position="24"/>
        <end position="217"/>
    </location>
</feature>
<comment type="pathway">
    <text evidence="2">Protein modification; protein lipoylation via exogenous pathway; protein N(6)-(lipoyl)lysine from lipoate: step 2/2.</text>
</comment>
<dbReference type="AlphaFoldDB" id="A0A194S869"/>
<organism evidence="7 8">
    <name type="scientific">Rhodotorula graminis (strain WP1)</name>
    <dbReference type="NCBI Taxonomy" id="578459"/>
    <lineage>
        <taxon>Eukaryota</taxon>
        <taxon>Fungi</taxon>
        <taxon>Dikarya</taxon>
        <taxon>Basidiomycota</taxon>
        <taxon>Pucciniomycotina</taxon>
        <taxon>Microbotryomycetes</taxon>
        <taxon>Sporidiobolales</taxon>
        <taxon>Sporidiobolaceae</taxon>
        <taxon>Rhodotorula</taxon>
    </lineage>
</organism>
<dbReference type="RefSeq" id="XP_018272836.1">
    <property type="nucleotide sequence ID" value="XM_018412096.1"/>
</dbReference>
<dbReference type="GO" id="GO:0017118">
    <property type="term" value="F:lipoyltransferase activity"/>
    <property type="evidence" value="ECO:0007669"/>
    <property type="project" value="TreeGrafter"/>
</dbReference>
<dbReference type="UniPathway" id="UPA00537">
    <property type="reaction ID" value="UER00595"/>
</dbReference>
<protein>
    <recommendedName>
        <fullName evidence="4">Putative lipoate-protein ligase A</fullName>
    </recommendedName>
</protein>
<dbReference type="GeneID" id="28972545"/>
<gene>
    <name evidence="7" type="ORF">RHOBADRAFT_12541</name>
</gene>
<dbReference type="Gene3D" id="3.30.930.10">
    <property type="entry name" value="Bira Bifunctional Protein, Domain 2"/>
    <property type="match status" value="1"/>
</dbReference>
<evidence type="ECO:0000313" key="7">
    <source>
        <dbReference type="EMBL" id="KPV76787.1"/>
    </source>
</evidence>
<comment type="similarity">
    <text evidence="3">Belongs to the LplA family.</text>
</comment>
<dbReference type="Proteomes" id="UP000053890">
    <property type="component" value="Unassembled WGS sequence"/>
</dbReference>
<dbReference type="NCBIfam" id="TIGR00545">
    <property type="entry name" value="lipoyltrans"/>
    <property type="match status" value="1"/>
</dbReference>
<dbReference type="OMA" id="MYLIEPK"/>
<dbReference type="STRING" id="578459.A0A194S869"/>
<evidence type="ECO:0000256" key="4">
    <source>
        <dbReference type="ARBA" id="ARBA00015925"/>
    </source>
</evidence>
<dbReference type="EMBL" id="KQ474075">
    <property type="protein sequence ID" value="KPV76787.1"/>
    <property type="molecule type" value="Genomic_DNA"/>
</dbReference>
<dbReference type="PANTHER" id="PTHR12561:SF3">
    <property type="entry name" value="LIPOYLTRANSFERASE 1, MITOCHONDRIAL"/>
    <property type="match status" value="1"/>
</dbReference>
<keyword evidence="8" id="KW-1185">Reference proteome</keyword>
<evidence type="ECO:0000256" key="2">
    <source>
        <dbReference type="ARBA" id="ARBA00005085"/>
    </source>
</evidence>
<comment type="function">
    <text evidence="1">Catalyzes both the ATP-dependent activation of exogenously supplied lipoate to lipoyl-AMP and the transfer of the activated lipoyl onto the lipoyl domains of lipoate-dependent enzymes.</text>
</comment>
<evidence type="ECO:0000313" key="8">
    <source>
        <dbReference type="Proteomes" id="UP000053890"/>
    </source>
</evidence>
<dbReference type="PANTHER" id="PTHR12561">
    <property type="entry name" value="LIPOATE-PROTEIN LIGASE"/>
    <property type="match status" value="1"/>
</dbReference>
<dbReference type="InterPro" id="IPR004562">
    <property type="entry name" value="LipoylTrfase_LipoateP_Ligase"/>
</dbReference>
<evidence type="ECO:0000256" key="5">
    <source>
        <dbReference type="SAM" id="MobiDB-lite"/>
    </source>
</evidence>
<dbReference type="InterPro" id="IPR004143">
    <property type="entry name" value="BPL_LPL_catalytic"/>
</dbReference>
<dbReference type="GO" id="GO:0005739">
    <property type="term" value="C:mitochondrion"/>
    <property type="evidence" value="ECO:0007669"/>
    <property type="project" value="TreeGrafter"/>
</dbReference>
<evidence type="ECO:0000256" key="3">
    <source>
        <dbReference type="ARBA" id="ARBA00008242"/>
    </source>
</evidence>
<dbReference type="InterPro" id="IPR045864">
    <property type="entry name" value="aa-tRNA-synth_II/BPL/LPL"/>
</dbReference>
<evidence type="ECO:0000256" key="1">
    <source>
        <dbReference type="ARBA" id="ARBA00003253"/>
    </source>
</evidence>
<accession>A0A194S869</accession>
<sequence>QSSIFVSDSHDPWFNLAFEDWQTDPDRRILYLYRNSPSVIIGRNQNPWKEINLSQLRTLEIPFVRRKSGGGTVYHDLGNTNYCVFVPRTEFDRRSNAELVTTGLNSLGVPAYVNERHDICVDGFKMSPLPCAFLHVSGSAFKLVNKRAYHHGTMLIDAQLGNLRGVLGSNKDSMVTKGVASVPSPVRNLSESSGEVDHERFVEAVAEQFARKYGVSNEVQRIDEGELDTNEYVRDVVDELKSWDWQYGQTPEFTHEISGSFPFGNMVRPPPSLQSASAPSRPDRPLFPRSPAPQTLSINSRHGLISSASLSHPPRPLEWWRAATELCRLLEGDRYESVERTREAAARLRGDEGDKVRQLLEWLRGEM</sequence>
<proteinExistence type="inferred from homology"/>
<dbReference type="CDD" id="cd16443">
    <property type="entry name" value="LplA"/>
    <property type="match status" value="1"/>
</dbReference>
<name>A0A194S869_RHOGW</name>
<evidence type="ECO:0000259" key="6">
    <source>
        <dbReference type="PROSITE" id="PS51733"/>
    </source>
</evidence>
<feature type="non-terminal residue" evidence="7">
    <location>
        <position position="1"/>
    </location>
</feature>
<feature type="region of interest" description="Disordered" evidence="5">
    <location>
        <begin position="264"/>
        <end position="293"/>
    </location>
</feature>
<dbReference type="OrthoDB" id="201621at2759"/>
<dbReference type="SUPFAM" id="SSF55681">
    <property type="entry name" value="Class II aaRS and biotin synthetases"/>
    <property type="match status" value="1"/>
</dbReference>
<dbReference type="GO" id="GO:0009249">
    <property type="term" value="P:protein lipoylation"/>
    <property type="evidence" value="ECO:0007669"/>
    <property type="project" value="InterPro"/>
</dbReference>
<reference evidence="7 8" key="1">
    <citation type="journal article" date="2015" name="Front. Microbiol.">
        <title>Genome sequence of the plant growth promoting endophytic yeast Rhodotorula graminis WP1.</title>
        <authorList>
            <person name="Firrincieli A."/>
            <person name="Otillar R."/>
            <person name="Salamov A."/>
            <person name="Schmutz J."/>
            <person name="Khan Z."/>
            <person name="Redman R.S."/>
            <person name="Fleck N.D."/>
            <person name="Lindquist E."/>
            <person name="Grigoriev I.V."/>
            <person name="Doty S.L."/>
        </authorList>
    </citation>
    <scope>NUCLEOTIDE SEQUENCE [LARGE SCALE GENOMIC DNA]</scope>
    <source>
        <strain evidence="7 8">WP1</strain>
    </source>
</reference>
<dbReference type="Pfam" id="PF21948">
    <property type="entry name" value="LplA-B_cat"/>
    <property type="match status" value="1"/>
</dbReference>
<dbReference type="PROSITE" id="PS51733">
    <property type="entry name" value="BPL_LPL_CATALYTIC"/>
    <property type="match status" value="1"/>
</dbReference>